<evidence type="ECO:0000256" key="3">
    <source>
        <dbReference type="ARBA" id="ARBA00023002"/>
    </source>
</evidence>
<dbReference type="Gene3D" id="3.40.50.720">
    <property type="entry name" value="NAD(P)-binding Rossmann-like Domain"/>
    <property type="match status" value="1"/>
</dbReference>
<dbReference type="InterPro" id="IPR006108">
    <property type="entry name" value="3HC_DH_C"/>
</dbReference>
<organism evidence="9">
    <name type="scientific">Streptantibioticus silvisoli</name>
    <dbReference type="NCBI Taxonomy" id="2705255"/>
    <lineage>
        <taxon>Bacteria</taxon>
        <taxon>Bacillati</taxon>
        <taxon>Actinomycetota</taxon>
        <taxon>Actinomycetes</taxon>
        <taxon>Kitasatosporales</taxon>
        <taxon>Streptomycetaceae</taxon>
        <taxon>Streptantibioticus</taxon>
    </lineage>
</organism>
<dbReference type="Gene3D" id="1.10.1040.10">
    <property type="entry name" value="N-(1-d-carboxylethyl)-l-norvaline Dehydrogenase, domain 2"/>
    <property type="match status" value="1"/>
</dbReference>
<dbReference type="Pfam" id="PF02737">
    <property type="entry name" value="3HCDH_N"/>
    <property type="match status" value="1"/>
</dbReference>
<feature type="site" description="Important for catalytic activity" evidence="4">
    <location>
        <position position="140"/>
    </location>
</feature>
<feature type="binding site" evidence="5">
    <location>
        <begin position="10"/>
        <end position="15"/>
    </location>
    <ligand>
        <name>NAD(+)</name>
        <dbReference type="ChEBI" id="CHEBI:57540"/>
    </ligand>
</feature>
<keyword evidence="3" id="KW-0560">Oxidoreductase</keyword>
<dbReference type="RefSeq" id="WP_271315503.1">
    <property type="nucleotide sequence ID" value="NZ_JAAGKO020000050.1"/>
</dbReference>
<feature type="binding site" evidence="5">
    <location>
        <position position="97"/>
    </location>
    <ligand>
        <name>NAD(+)</name>
        <dbReference type="ChEBI" id="CHEBI:57540"/>
    </ligand>
</feature>
<dbReference type="EMBL" id="JABXJJ020000067">
    <property type="protein sequence ID" value="MDI5974270.1"/>
    <property type="molecule type" value="Genomic_DNA"/>
</dbReference>
<feature type="domain" description="3-hydroxyacyl-CoA dehydrogenase NAD binding" evidence="7">
    <location>
        <begin position="6"/>
        <end position="183"/>
    </location>
</feature>
<dbReference type="SUPFAM" id="SSF51735">
    <property type="entry name" value="NAD(P)-binding Rossmann-fold domains"/>
    <property type="match status" value="1"/>
</dbReference>
<dbReference type="PANTHER" id="PTHR48075">
    <property type="entry name" value="3-HYDROXYACYL-COA DEHYDROGENASE FAMILY PROTEIN"/>
    <property type="match status" value="1"/>
</dbReference>
<evidence type="ECO:0000259" key="7">
    <source>
        <dbReference type="Pfam" id="PF02737"/>
    </source>
</evidence>
<comment type="pathway">
    <text evidence="1">Lipid metabolism; butanoate metabolism.</text>
</comment>
<comment type="similarity">
    <text evidence="2">Belongs to the 3-hydroxyacyl-CoA dehydrogenase family.</text>
</comment>
<evidence type="ECO:0000256" key="1">
    <source>
        <dbReference type="ARBA" id="ARBA00005086"/>
    </source>
</evidence>
<dbReference type="InterPro" id="IPR006176">
    <property type="entry name" value="3-OHacyl-CoA_DH_NAD-bd"/>
</dbReference>
<dbReference type="Pfam" id="PF00725">
    <property type="entry name" value="3HCDH"/>
    <property type="match status" value="1"/>
</dbReference>
<dbReference type="GO" id="GO:0070403">
    <property type="term" value="F:NAD+ binding"/>
    <property type="evidence" value="ECO:0007669"/>
    <property type="project" value="InterPro"/>
</dbReference>
<proteinExistence type="inferred from homology"/>
<dbReference type="PIRSF" id="PIRSF000105">
    <property type="entry name" value="HCDH"/>
    <property type="match status" value="1"/>
</dbReference>
<dbReference type="InterPro" id="IPR013328">
    <property type="entry name" value="6PGD_dom2"/>
</dbReference>
<accession>A0AA90HEL3</accession>
<keyword evidence="5" id="KW-0520">NAD</keyword>
<dbReference type="SUPFAM" id="SSF48179">
    <property type="entry name" value="6-phosphogluconate dehydrogenase C-terminal domain-like"/>
    <property type="match status" value="1"/>
</dbReference>
<dbReference type="GO" id="GO:0016616">
    <property type="term" value="F:oxidoreductase activity, acting on the CH-OH group of donors, NAD or NADP as acceptor"/>
    <property type="evidence" value="ECO:0007669"/>
    <property type="project" value="InterPro"/>
</dbReference>
<evidence type="ECO:0000313" key="10">
    <source>
        <dbReference type="Proteomes" id="UP001156398"/>
    </source>
</evidence>
<dbReference type="InterPro" id="IPR008927">
    <property type="entry name" value="6-PGluconate_DH-like_C_sf"/>
</dbReference>
<feature type="binding site" evidence="5">
    <location>
        <position position="92"/>
    </location>
    <ligand>
        <name>NAD(+)</name>
        <dbReference type="ChEBI" id="CHEBI:57540"/>
    </ligand>
</feature>
<feature type="binding site" evidence="5">
    <location>
        <position position="33"/>
    </location>
    <ligand>
        <name>NAD(+)</name>
        <dbReference type="ChEBI" id="CHEBI:57540"/>
    </ligand>
</feature>
<dbReference type="GO" id="GO:0006631">
    <property type="term" value="P:fatty acid metabolic process"/>
    <property type="evidence" value="ECO:0007669"/>
    <property type="project" value="InterPro"/>
</dbReference>
<name>A0AA90HEL3_9ACTN</name>
<gene>
    <name evidence="8" type="ORF">POF43_027130</name>
    <name evidence="9" type="ORF">POF50_033840</name>
</gene>
<comment type="caution">
    <text evidence="9">The sequence shown here is derived from an EMBL/GenBank/DDBJ whole genome shotgun (WGS) entry which is preliminary data.</text>
</comment>
<feature type="binding site" evidence="5">
    <location>
        <position position="119"/>
    </location>
    <ligand>
        <name>NAD(+)</name>
        <dbReference type="ChEBI" id="CHEBI:57540"/>
    </ligand>
</feature>
<feature type="binding site" evidence="5">
    <location>
        <position position="274"/>
    </location>
    <ligand>
        <name>NAD(+)</name>
        <dbReference type="ChEBI" id="CHEBI:57540"/>
    </ligand>
</feature>
<reference evidence="9 10" key="1">
    <citation type="submission" date="2023-05" db="EMBL/GenBank/DDBJ databases">
        <title>Streptantibioticus silvisoli sp. nov., acidotolerant actinomycetes 1 from pine litter.</title>
        <authorList>
            <person name="Swiecimska M."/>
            <person name="Golinska P."/>
            <person name="Sangal V."/>
            <person name="Wachnowicz B."/>
            <person name="Goodfellow M."/>
        </authorList>
    </citation>
    <scope>NUCLEOTIDE SEQUENCE</scope>
    <source>
        <strain evidence="9">SL13</strain>
        <strain evidence="8 10">SL54</strain>
    </source>
</reference>
<dbReference type="Proteomes" id="UP001156398">
    <property type="component" value="Unassembled WGS sequence"/>
</dbReference>
<dbReference type="PANTHER" id="PTHR48075:SF5">
    <property type="entry name" value="3-HYDROXYBUTYRYL-COA DEHYDROGENASE"/>
    <property type="match status" value="1"/>
</dbReference>
<feature type="domain" description="3-hydroxyacyl-CoA dehydrogenase C-terminal" evidence="6">
    <location>
        <begin position="186"/>
        <end position="282"/>
    </location>
</feature>
<dbReference type="InterPro" id="IPR036291">
    <property type="entry name" value="NAD(P)-bd_dom_sf"/>
</dbReference>
<evidence type="ECO:0000259" key="6">
    <source>
        <dbReference type="Pfam" id="PF00725"/>
    </source>
</evidence>
<dbReference type="FunFam" id="3.40.50.720:FF:000009">
    <property type="entry name" value="Fatty oxidation complex, alpha subunit"/>
    <property type="match status" value="1"/>
</dbReference>
<evidence type="ECO:0000313" key="8">
    <source>
        <dbReference type="EMBL" id="MDI5966359.1"/>
    </source>
</evidence>
<dbReference type="EMBL" id="JAAGKO020000050">
    <property type="protein sequence ID" value="MDI5966359.1"/>
    <property type="molecule type" value="Genomic_DNA"/>
</dbReference>
<sequence length="283" mass="31023">MTISPVAVIGAGTIGRGVAHSLAATGHDVILADIGQDVLDEALGHIRRELRFARFLGRPCGEDDDATLARITTTTELADVARAAFVVENTTEDWEIKREVYRRLDEICPPATVLAANTSCVPVTRIAGQVRAPERVIGMHFMNPVPHKPVVEMIRGVHTSEATIARARELLAGMDKTGILVNDSPGFVANRVLMLSINEAAYLVQERVAEPAEIDQIFKSCLGHKMGMLETADLIGIDTILKSIEMLHDSFSDSKYRPCPLLRRMVDAGRLGKKTNHGFYTYH</sequence>
<feature type="binding site" evidence="5">
    <location>
        <position position="143"/>
    </location>
    <ligand>
        <name>NAD(+)</name>
        <dbReference type="ChEBI" id="CHEBI:57540"/>
    </ligand>
</feature>
<evidence type="ECO:0000256" key="5">
    <source>
        <dbReference type="PIRSR" id="PIRSR000105-2"/>
    </source>
</evidence>
<evidence type="ECO:0000256" key="2">
    <source>
        <dbReference type="ARBA" id="ARBA00009463"/>
    </source>
</evidence>
<evidence type="ECO:0000313" key="9">
    <source>
        <dbReference type="EMBL" id="MDI5974270.1"/>
    </source>
</evidence>
<protein>
    <submittedName>
        <fullName evidence="9">3-hydroxyacyl-CoA dehydrogenase family protein</fullName>
    </submittedName>
</protein>
<dbReference type="AlphaFoldDB" id="A0AA90HEL3"/>
<keyword evidence="10" id="KW-1185">Reference proteome</keyword>
<evidence type="ECO:0000256" key="4">
    <source>
        <dbReference type="PIRSR" id="PIRSR000105-1"/>
    </source>
</evidence>
<dbReference type="InterPro" id="IPR022694">
    <property type="entry name" value="3-OHacyl-CoA_DH"/>
</dbReference>